<dbReference type="AlphaFoldDB" id="A0AAW8U1A4"/>
<dbReference type="GO" id="GO:0009295">
    <property type="term" value="C:nucleoid"/>
    <property type="evidence" value="ECO:0007669"/>
    <property type="project" value="InterPro"/>
</dbReference>
<name>A0AAW8U1A4_9ENTE</name>
<comment type="caution">
    <text evidence="1">The sequence shown here is derived from an EMBL/GenBank/DDBJ whole genome shotgun (WGS) entry which is preliminary data.</text>
</comment>
<proteinExistence type="predicted"/>
<evidence type="ECO:0000313" key="1">
    <source>
        <dbReference type="EMBL" id="MDT2810870.1"/>
    </source>
</evidence>
<organism evidence="1 2">
    <name type="scientific">Enterococcus asini</name>
    <dbReference type="NCBI Taxonomy" id="57732"/>
    <lineage>
        <taxon>Bacteria</taxon>
        <taxon>Bacillati</taxon>
        <taxon>Bacillota</taxon>
        <taxon>Bacilli</taxon>
        <taxon>Lactobacillales</taxon>
        <taxon>Enterococcaceae</taxon>
        <taxon>Enterococcus</taxon>
    </lineage>
</organism>
<gene>
    <name evidence="1" type="ORF">P7H43_10245</name>
</gene>
<reference evidence="1" key="1">
    <citation type="submission" date="2023-03" db="EMBL/GenBank/DDBJ databases">
        <authorList>
            <person name="Shen W."/>
            <person name="Cai J."/>
        </authorList>
    </citation>
    <scope>NUCLEOTIDE SEQUENCE</scope>
    <source>
        <strain evidence="1">B226-2</strain>
    </source>
</reference>
<evidence type="ECO:0000313" key="2">
    <source>
        <dbReference type="Proteomes" id="UP001256711"/>
    </source>
</evidence>
<dbReference type="EMBL" id="JARQBJ010000004">
    <property type="protein sequence ID" value="MDT2810870.1"/>
    <property type="molecule type" value="Genomic_DNA"/>
</dbReference>
<dbReference type="InterPro" id="IPR007358">
    <property type="entry name" value="Nucleoid_associated_NdpA"/>
</dbReference>
<dbReference type="Proteomes" id="UP001256711">
    <property type="component" value="Unassembled WGS sequence"/>
</dbReference>
<dbReference type="RefSeq" id="WP_311835615.1">
    <property type="nucleotide sequence ID" value="NZ_JARQAS010000012.1"/>
</dbReference>
<dbReference type="Pfam" id="PF04245">
    <property type="entry name" value="NA37"/>
    <property type="match status" value="1"/>
</dbReference>
<protein>
    <submittedName>
        <fullName evidence="1">Nucleoid-associated protein</fullName>
    </submittedName>
</protein>
<accession>A0AAW8U1A4</accession>
<sequence length="334" mass="37895">MDIMLKEAILHILDRESGSPVFSQVPLDLTKEYIREYLTKKIQKLTNPQTKTGTLTQDAPFTQLVQACQENFIEASEGLTKRWYDSYSQSEDAPSCDVFVVRYEVDVTPFVAFLKVNYHEGYTHFVEGSDSGVANQLIINRALLANKTQKADEGLTVNLETLFYGLVEKRYTFSGEKRLYFSEEVIETEPQLSLEDNVKVITKVAAKIGQKFEAAQHDLVADVKESIYDSIEDSGEVDVNLVAEKVFKDNITAQLSFKEEVAEKGFVDRAPMVEEVRELTEKKYGKQKLRLSNGIELIVPLDVYRDPNLIEFINNPDGTISVTIKNVEDVINRL</sequence>